<proteinExistence type="predicted"/>
<accession>A0ABY2BPV3</accession>
<name>A0ABY2BPV3_9ACTN</name>
<dbReference type="RefSeq" id="WP_132189936.1">
    <property type="nucleotide sequence ID" value="NZ_SLWM01000003.1"/>
</dbReference>
<sequence>MNPSNRLLRLTAQLCLLIALLGVSAFLLLRVYLDDEENVYDNGAVTEVVGPGPATIGLVEWKLDSLQPYTKLVDDKEKVIDLDQPAGSVVIVATASITPKDGLKMDSDGFTCEAKLRDDRGNLWKSQSAYGFPLPTYCGDDDHPFTRNEAGKLAQIYVVPESAVPHLTGIQVENLKERRRILLTR</sequence>
<evidence type="ECO:0000313" key="1">
    <source>
        <dbReference type="EMBL" id="TCO27652.1"/>
    </source>
</evidence>
<organism evidence="1 2">
    <name type="scientific">Kribbella orskensis</name>
    <dbReference type="NCBI Taxonomy" id="2512216"/>
    <lineage>
        <taxon>Bacteria</taxon>
        <taxon>Bacillati</taxon>
        <taxon>Actinomycetota</taxon>
        <taxon>Actinomycetes</taxon>
        <taxon>Propionibacteriales</taxon>
        <taxon>Kribbellaceae</taxon>
        <taxon>Kribbella</taxon>
    </lineage>
</organism>
<gene>
    <name evidence="1" type="ORF">EV644_103354</name>
</gene>
<protein>
    <submittedName>
        <fullName evidence="1">Uncharacterized protein</fullName>
    </submittedName>
</protein>
<dbReference type="EMBL" id="SLWM01000003">
    <property type="protein sequence ID" value="TCO27652.1"/>
    <property type="molecule type" value="Genomic_DNA"/>
</dbReference>
<reference evidence="1 2" key="1">
    <citation type="journal article" date="2015" name="Stand. Genomic Sci.">
        <title>Genomic Encyclopedia of Bacterial and Archaeal Type Strains, Phase III: the genomes of soil and plant-associated and newly described type strains.</title>
        <authorList>
            <person name="Whitman W.B."/>
            <person name="Woyke T."/>
            <person name="Klenk H.P."/>
            <person name="Zhou Y."/>
            <person name="Lilburn T.G."/>
            <person name="Beck B.J."/>
            <person name="De Vos P."/>
            <person name="Vandamme P."/>
            <person name="Eisen J.A."/>
            <person name="Garrity G."/>
            <person name="Hugenholtz P."/>
            <person name="Kyrpides N.C."/>
        </authorList>
    </citation>
    <scope>NUCLEOTIDE SEQUENCE [LARGE SCALE GENOMIC DNA]</scope>
    <source>
        <strain evidence="1 2">VKM Ac-2538</strain>
    </source>
</reference>
<keyword evidence="2" id="KW-1185">Reference proteome</keyword>
<evidence type="ECO:0000313" key="2">
    <source>
        <dbReference type="Proteomes" id="UP000295818"/>
    </source>
</evidence>
<dbReference type="Proteomes" id="UP000295818">
    <property type="component" value="Unassembled WGS sequence"/>
</dbReference>
<comment type="caution">
    <text evidence="1">The sequence shown here is derived from an EMBL/GenBank/DDBJ whole genome shotgun (WGS) entry which is preliminary data.</text>
</comment>